<dbReference type="Proteomes" id="UP000198635">
    <property type="component" value="Unassembled WGS sequence"/>
</dbReference>
<name>A0A1I3SES5_9BACT</name>
<evidence type="ECO:0000313" key="2">
    <source>
        <dbReference type="EMBL" id="SFJ57344.1"/>
    </source>
</evidence>
<reference evidence="3" key="1">
    <citation type="submission" date="2016-10" db="EMBL/GenBank/DDBJ databases">
        <authorList>
            <person name="Varghese N."/>
            <person name="Submissions S."/>
        </authorList>
    </citation>
    <scope>NUCLEOTIDE SEQUENCE [LARGE SCALE GENOMIC DNA]</scope>
    <source>
        <strain evidence="3">DSM 5918</strain>
    </source>
</reference>
<accession>A0A1I3SES5</accession>
<keyword evidence="3" id="KW-1185">Reference proteome</keyword>
<evidence type="ECO:0000313" key="3">
    <source>
        <dbReference type="Proteomes" id="UP000198635"/>
    </source>
</evidence>
<evidence type="ECO:0000256" key="1">
    <source>
        <dbReference type="SAM" id="SignalP"/>
    </source>
</evidence>
<dbReference type="EMBL" id="FORX01000004">
    <property type="protein sequence ID" value="SFJ57344.1"/>
    <property type="molecule type" value="Genomic_DNA"/>
</dbReference>
<organism evidence="2 3">
    <name type="scientific">Desulfomicrobium apsheronum</name>
    <dbReference type="NCBI Taxonomy" id="52560"/>
    <lineage>
        <taxon>Bacteria</taxon>
        <taxon>Pseudomonadati</taxon>
        <taxon>Thermodesulfobacteriota</taxon>
        <taxon>Desulfovibrionia</taxon>
        <taxon>Desulfovibrionales</taxon>
        <taxon>Desulfomicrobiaceae</taxon>
        <taxon>Desulfomicrobium</taxon>
    </lineage>
</organism>
<protein>
    <submittedName>
        <fullName evidence="2">Uncharacterized protein</fullName>
    </submittedName>
</protein>
<keyword evidence="1" id="KW-0732">Signal</keyword>
<dbReference type="RefSeq" id="WP_177193046.1">
    <property type="nucleotide sequence ID" value="NZ_FORX01000004.1"/>
</dbReference>
<sequence>MTPCFRPKALLFPLMACAAVPDETLSGIDAAMEAPTVQAALPAQGSAAS</sequence>
<feature type="chain" id="PRO_5011635775" evidence="1">
    <location>
        <begin position="19"/>
        <end position="49"/>
    </location>
</feature>
<feature type="signal peptide" evidence="1">
    <location>
        <begin position="1"/>
        <end position="18"/>
    </location>
</feature>
<dbReference type="AlphaFoldDB" id="A0A1I3SES5"/>
<proteinExistence type="predicted"/>
<gene>
    <name evidence="2" type="ORF">SAMN04488082_104141</name>
</gene>